<organism evidence="2">
    <name type="scientific">Arcella intermedia</name>
    <dbReference type="NCBI Taxonomy" id="1963864"/>
    <lineage>
        <taxon>Eukaryota</taxon>
        <taxon>Amoebozoa</taxon>
        <taxon>Tubulinea</taxon>
        <taxon>Elardia</taxon>
        <taxon>Arcellinida</taxon>
        <taxon>Sphaerothecina</taxon>
        <taxon>Arcellidae</taxon>
        <taxon>Arcella</taxon>
    </lineage>
</organism>
<dbReference type="EMBL" id="GIBP01006012">
    <property type="protein sequence ID" value="NDV34981.1"/>
    <property type="molecule type" value="Transcribed_RNA"/>
</dbReference>
<feature type="domain" description="Serine aminopeptidase S33" evidence="1">
    <location>
        <begin position="63"/>
        <end position="183"/>
    </location>
</feature>
<accession>A0A6B2LDT8</accession>
<sequence>MLVMLYLLQNRIVYVPYVPPNARVEFENPAAWNLSHEEIFVDTPDGEKIQCWLIKTKHQPSSDPTLVFFHGNAGNISHRLPNIEQMINRLNCNVFIVSYRGYGKSSGNPSEMALKLDSMCALEYIQSRKDIHPKKIILFGRSLGGAVAIDLAAHSPVKPHLPHLAAVIIENTFSSIHDMQQIMFPALKAFSFLSINSWNSIENIKKINVPVLFISGGRDEVVPSVMMKALRNNFSGSSEWAFFSTGQHMDTWTLPSYFPRINTFIQNLFIQ</sequence>
<dbReference type="InterPro" id="IPR029058">
    <property type="entry name" value="AB_hydrolase_fold"/>
</dbReference>
<dbReference type="GO" id="GO:0016020">
    <property type="term" value="C:membrane"/>
    <property type="evidence" value="ECO:0007669"/>
    <property type="project" value="TreeGrafter"/>
</dbReference>
<evidence type="ECO:0000313" key="2">
    <source>
        <dbReference type="EMBL" id="NDV34981.1"/>
    </source>
</evidence>
<reference evidence="2" key="1">
    <citation type="journal article" date="2020" name="J. Eukaryot. Microbiol.">
        <title>De novo Sequencing, Assembly and Annotation of the Transcriptome for the Free-Living Testate Amoeba Arcella intermedia.</title>
        <authorList>
            <person name="Ribeiro G.M."/>
            <person name="Porfirio-Sousa A.L."/>
            <person name="Maurer-Alcala X.X."/>
            <person name="Katz L.A."/>
            <person name="Lahr D.J.G."/>
        </authorList>
    </citation>
    <scope>NUCLEOTIDE SEQUENCE</scope>
</reference>
<dbReference type="SUPFAM" id="SSF53474">
    <property type="entry name" value="alpha/beta-Hydrolases"/>
    <property type="match status" value="1"/>
</dbReference>
<dbReference type="AlphaFoldDB" id="A0A6B2LDT8"/>
<name>A0A6B2LDT8_9EUKA</name>
<dbReference type="GO" id="GO:0008474">
    <property type="term" value="F:palmitoyl-(protein) hydrolase activity"/>
    <property type="evidence" value="ECO:0007669"/>
    <property type="project" value="TreeGrafter"/>
</dbReference>
<dbReference type="Gene3D" id="3.40.50.1820">
    <property type="entry name" value="alpha/beta hydrolase"/>
    <property type="match status" value="1"/>
</dbReference>
<dbReference type="PANTHER" id="PTHR12277">
    <property type="entry name" value="ALPHA/BETA HYDROLASE DOMAIN-CONTAINING PROTEIN"/>
    <property type="match status" value="1"/>
</dbReference>
<evidence type="ECO:0000259" key="1">
    <source>
        <dbReference type="Pfam" id="PF12146"/>
    </source>
</evidence>
<dbReference type="Pfam" id="PF12146">
    <property type="entry name" value="Hydrolase_4"/>
    <property type="match status" value="1"/>
</dbReference>
<dbReference type="PANTHER" id="PTHR12277:SF81">
    <property type="entry name" value="PROTEIN ABHD13"/>
    <property type="match status" value="1"/>
</dbReference>
<dbReference type="InterPro" id="IPR022742">
    <property type="entry name" value="Hydrolase_4"/>
</dbReference>
<proteinExistence type="predicted"/>
<protein>
    <recommendedName>
        <fullName evidence="1">Serine aminopeptidase S33 domain-containing protein</fullName>
    </recommendedName>
</protein>